<keyword evidence="2" id="KW-1185">Reference proteome</keyword>
<evidence type="ECO:0000313" key="2">
    <source>
        <dbReference type="Proteomes" id="UP001501126"/>
    </source>
</evidence>
<protein>
    <submittedName>
        <fullName evidence="1">Uncharacterized protein</fullName>
    </submittedName>
</protein>
<comment type="caution">
    <text evidence="1">The sequence shown here is derived from an EMBL/GenBank/DDBJ whole genome shotgun (WGS) entry which is preliminary data.</text>
</comment>
<evidence type="ECO:0000313" key="1">
    <source>
        <dbReference type="EMBL" id="GAA0876122.1"/>
    </source>
</evidence>
<dbReference type="Proteomes" id="UP001501126">
    <property type="component" value="Unassembled WGS sequence"/>
</dbReference>
<reference evidence="1 2" key="1">
    <citation type="journal article" date="2019" name="Int. J. Syst. Evol. Microbiol.">
        <title>The Global Catalogue of Microorganisms (GCM) 10K type strain sequencing project: providing services to taxonomists for standard genome sequencing and annotation.</title>
        <authorList>
            <consortium name="The Broad Institute Genomics Platform"/>
            <consortium name="The Broad Institute Genome Sequencing Center for Infectious Disease"/>
            <person name="Wu L."/>
            <person name="Ma J."/>
        </authorList>
    </citation>
    <scope>NUCLEOTIDE SEQUENCE [LARGE SCALE GENOMIC DNA]</scope>
    <source>
        <strain evidence="1 2">JCM 16083</strain>
    </source>
</reference>
<dbReference type="RefSeq" id="WP_343788340.1">
    <property type="nucleotide sequence ID" value="NZ_BAAAFH010000022.1"/>
</dbReference>
<gene>
    <name evidence="1" type="ORF">GCM10009118_25320</name>
</gene>
<sequence>MKNAFEVEIGKDYYYKFRDISFDIKIRGEQIKCKGNQLYIRCFVPIDFSDANDGDEFELGNDFTLLSVLRINKDKEEVKVEELESAQKIIGDLRFEGYPREKGQNKWIPVCVVNKPRYVKDIDHMIDYSFLANQPNAVLNKWHLYHNAGYSSSSKGGADEKIIWREGLLDEYELIQPYYDNLLIIYRIIIFLIREKLEERNLKLTEREWVDIFNSALKKFSRIKDFSELHWNFMHIYTRWCGLTEGEYYKWH</sequence>
<organism evidence="1 2">
    <name type="scientific">Wandonia haliotis</name>
    <dbReference type="NCBI Taxonomy" id="574963"/>
    <lineage>
        <taxon>Bacteria</taxon>
        <taxon>Pseudomonadati</taxon>
        <taxon>Bacteroidota</taxon>
        <taxon>Flavobacteriia</taxon>
        <taxon>Flavobacteriales</taxon>
        <taxon>Crocinitomicaceae</taxon>
        <taxon>Wandonia</taxon>
    </lineage>
</organism>
<accession>A0ABN1MS11</accession>
<dbReference type="EMBL" id="BAAAFH010000022">
    <property type="protein sequence ID" value="GAA0876122.1"/>
    <property type="molecule type" value="Genomic_DNA"/>
</dbReference>
<name>A0ABN1MS11_9FLAO</name>
<proteinExistence type="predicted"/>